<dbReference type="PANTHER" id="PTHR33988">
    <property type="entry name" value="ENDORIBONUCLEASE MAZF-RELATED"/>
    <property type="match status" value="1"/>
</dbReference>
<dbReference type="RefSeq" id="WP_386712373.1">
    <property type="nucleotide sequence ID" value="NZ_JBHRYF010000014.1"/>
</dbReference>
<dbReference type="Proteomes" id="UP001595724">
    <property type="component" value="Unassembled WGS sequence"/>
</dbReference>
<organism evidence="1 2">
    <name type="scientific">Luteimonas notoginsengisoli</name>
    <dbReference type="NCBI Taxonomy" id="1578200"/>
    <lineage>
        <taxon>Bacteria</taxon>
        <taxon>Pseudomonadati</taxon>
        <taxon>Pseudomonadota</taxon>
        <taxon>Gammaproteobacteria</taxon>
        <taxon>Lysobacterales</taxon>
        <taxon>Lysobacteraceae</taxon>
        <taxon>Luteimonas</taxon>
    </lineage>
</organism>
<reference evidence="2" key="1">
    <citation type="journal article" date="2019" name="Int. J. Syst. Evol. Microbiol.">
        <title>The Global Catalogue of Microorganisms (GCM) 10K type strain sequencing project: providing services to taxonomists for standard genome sequencing and annotation.</title>
        <authorList>
            <consortium name="The Broad Institute Genomics Platform"/>
            <consortium name="The Broad Institute Genome Sequencing Center for Infectious Disease"/>
            <person name="Wu L."/>
            <person name="Ma J."/>
        </authorList>
    </citation>
    <scope>NUCLEOTIDE SEQUENCE [LARGE SCALE GENOMIC DNA]</scope>
    <source>
        <strain evidence="2">KCTC 42211</strain>
    </source>
</reference>
<dbReference type="EMBL" id="JBHRYF010000014">
    <property type="protein sequence ID" value="MFC3661266.1"/>
    <property type="molecule type" value="Genomic_DNA"/>
</dbReference>
<dbReference type="Gene3D" id="2.30.30.110">
    <property type="match status" value="1"/>
</dbReference>
<evidence type="ECO:0000313" key="1">
    <source>
        <dbReference type="EMBL" id="MFC3661266.1"/>
    </source>
</evidence>
<protein>
    <submittedName>
        <fullName evidence="1">Type II toxin-antitoxin system PemK/MazF family toxin</fullName>
    </submittedName>
</protein>
<sequence length="120" mass="12948">MGTRTVNRGDIFWVAPDEARGSIPAIAHPYVIVQDDVFNHSRIATVVACALSTNLGRASEPGVVLLEEGEGGLPRRSLVVASQVSSIHRQELGEYLGTLSAPRVDEVVAALRFLQASFHR</sequence>
<proteinExistence type="predicted"/>
<dbReference type="Pfam" id="PF02452">
    <property type="entry name" value="PemK_toxin"/>
    <property type="match status" value="1"/>
</dbReference>
<accession>A0ABV7UWA8</accession>
<dbReference type="InterPro" id="IPR003477">
    <property type="entry name" value="PemK-like"/>
</dbReference>
<name>A0ABV7UWA8_9GAMM</name>
<evidence type="ECO:0000313" key="2">
    <source>
        <dbReference type="Proteomes" id="UP001595724"/>
    </source>
</evidence>
<dbReference type="SUPFAM" id="SSF50118">
    <property type="entry name" value="Cell growth inhibitor/plasmid maintenance toxic component"/>
    <property type="match status" value="1"/>
</dbReference>
<keyword evidence="2" id="KW-1185">Reference proteome</keyword>
<gene>
    <name evidence="1" type="ORF">ACFOM9_14480</name>
</gene>
<dbReference type="InterPro" id="IPR011067">
    <property type="entry name" value="Plasmid_toxin/cell-grow_inhib"/>
</dbReference>
<dbReference type="PANTHER" id="PTHR33988:SF2">
    <property type="entry name" value="ENDORIBONUCLEASE MAZF"/>
    <property type="match status" value="1"/>
</dbReference>
<comment type="caution">
    <text evidence="1">The sequence shown here is derived from an EMBL/GenBank/DDBJ whole genome shotgun (WGS) entry which is preliminary data.</text>
</comment>